<feature type="signal peptide" evidence="2">
    <location>
        <begin position="1"/>
        <end position="24"/>
    </location>
</feature>
<organism evidence="4 7">
    <name type="scientific">Pseudoalteromonas lipolytica</name>
    <dbReference type="NCBI Taxonomy" id="570156"/>
    <lineage>
        <taxon>Bacteria</taxon>
        <taxon>Pseudomonadati</taxon>
        <taxon>Pseudomonadota</taxon>
        <taxon>Gammaproteobacteria</taxon>
        <taxon>Alteromonadales</taxon>
        <taxon>Pseudoalteromonadaceae</taxon>
        <taxon>Pseudoalteromonas</taxon>
    </lineage>
</organism>
<dbReference type="Proteomes" id="UP000183805">
    <property type="component" value="Unassembled WGS sequence"/>
</dbReference>
<dbReference type="SMART" id="SM00495">
    <property type="entry name" value="ChtBD3"/>
    <property type="match status" value="1"/>
</dbReference>
<keyword evidence="4" id="KW-0614">Plasmid</keyword>
<sequence length="107" mass="11658">MGQKICLIGVAMITLSVLPMTSFAVDSWQAGSAYPQGSETCYNEILYKARWWATPGEEPGSSQWGAWVADVASKTCVESMSMAKQDELLKSLPTIFETNNNKKGSSD</sequence>
<evidence type="ECO:0000313" key="7">
    <source>
        <dbReference type="Proteomes" id="UP000264605"/>
    </source>
</evidence>
<dbReference type="GO" id="GO:0005975">
    <property type="term" value="P:carbohydrate metabolic process"/>
    <property type="evidence" value="ECO:0007669"/>
    <property type="project" value="InterPro"/>
</dbReference>
<accession>A0AAD0S3S4</accession>
<name>A0AAD0S3S4_9GAMM</name>
<evidence type="ECO:0000313" key="4">
    <source>
        <dbReference type="EMBL" id="AXV67272.1"/>
    </source>
</evidence>
<dbReference type="Proteomes" id="UP000264605">
    <property type="component" value="Plasmid unnamed1"/>
</dbReference>
<protein>
    <submittedName>
        <fullName evidence="5">Carbohydrate binding domain-containing protein</fullName>
    </submittedName>
</protein>
<dbReference type="GeneID" id="99507442"/>
<proteinExistence type="predicted"/>
<evidence type="ECO:0000259" key="3">
    <source>
        <dbReference type="SMART" id="SM00495"/>
    </source>
</evidence>
<evidence type="ECO:0000313" key="6">
    <source>
        <dbReference type="Proteomes" id="UP000183805"/>
    </source>
</evidence>
<gene>
    <name evidence="4" type="ORF">D0907_18320</name>
    <name evidence="5" type="ORF">SAMN04487854_10238</name>
</gene>
<dbReference type="InterPro" id="IPR036573">
    <property type="entry name" value="CBM_sf_5/12"/>
</dbReference>
<reference evidence="4 7" key="2">
    <citation type="submission" date="2018-08" db="EMBL/GenBank/DDBJ databases">
        <title>Draft genome sequence of Pseudoalteromonas donghaensis HJ51.</title>
        <authorList>
            <person name="Oh J."/>
            <person name="Roh D."/>
        </authorList>
    </citation>
    <scope>NUCLEOTIDE SEQUENCE [LARGE SCALE GENOMIC DNA]</scope>
    <source>
        <strain evidence="4 7">HJ51</strain>
        <plasmid evidence="4 7">unnamed1</plasmid>
    </source>
</reference>
<dbReference type="CDD" id="cd12215">
    <property type="entry name" value="ChiC_BD"/>
    <property type="match status" value="1"/>
</dbReference>
<evidence type="ECO:0000256" key="1">
    <source>
        <dbReference type="ARBA" id="ARBA00022801"/>
    </source>
</evidence>
<evidence type="ECO:0000256" key="2">
    <source>
        <dbReference type="SAM" id="SignalP"/>
    </source>
</evidence>
<keyword evidence="1" id="KW-0378">Hydrolase</keyword>
<keyword evidence="6" id="KW-1185">Reference proteome</keyword>
<dbReference type="GO" id="GO:0005576">
    <property type="term" value="C:extracellular region"/>
    <property type="evidence" value="ECO:0007669"/>
    <property type="project" value="InterPro"/>
</dbReference>
<dbReference type="AlphaFoldDB" id="A0AAD0S3S4"/>
<geneLocation type="plasmid" evidence="4 7">
    <name>unnamed1</name>
</geneLocation>
<dbReference type="RefSeq" id="WP_036972603.1">
    <property type="nucleotide sequence ID" value="NZ_CP032091.1"/>
</dbReference>
<reference evidence="5 6" key="1">
    <citation type="submission" date="2016-10" db="EMBL/GenBank/DDBJ databases">
        <authorList>
            <person name="Varghese N."/>
            <person name="Submissions S."/>
        </authorList>
    </citation>
    <scope>NUCLEOTIDE SEQUENCE [LARGE SCALE GENOMIC DNA]</scope>
    <source>
        <strain evidence="5 6">CGMCC 1.8499</strain>
    </source>
</reference>
<dbReference type="SUPFAM" id="SSF51055">
    <property type="entry name" value="Carbohydrate binding domain"/>
    <property type="match status" value="1"/>
</dbReference>
<dbReference type="EMBL" id="CP032091">
    <property type="protein sequence ID" value="AXV67272.1"/>
    <property type="molecule type" value="Genomic_DNA"/>
</dbReference>
<dbReference type="GO" id="GO:0030246">
    <property type="term" value="F:carbohydrate binding"/>
    <property type="evidence" value="ECO:0007669"/>
    <property type="project" value="InterPro"/>
</dbReference>
<evidence type="ECO:0000313" key="5">
    <source>
        <dbReference type="EMBL" id="SFT37987.1"/>
    </source>
</evidence>
<dbReference type="EMBL" id="FPAZ01000002">
    <property type="protein sequence ID" value="SFT37987.1"/>
    <property type="molecule type" value="Genomic_DNA"/>
</dbReference>
<dbReference type="KEGG" id="pdj:D0907_18320"/>
<keyword evidence="2" id="KW-0732">Signal</keyword>
<feature type="domain" description="Chitin-binding type-3" evidence="3">
    <location>
        <begin position="25"/>
        <end position="70"/>
    </location>
</feature>
<feature type="chain" id="PRO_5042207103" evidence="2">
    <location>
        <begin position="25"/>
        <end position="107"/>
    </location>
</feature>
<dbReference type="GO" id="GO:0004553">
    <property type="term" value="F:hydrolase activity, hydrolyzing O-glycosyl compounds"/>
    <property type="evidence" value="ECO:0007669"/>
    <property type="project" value="InterPro"/>
</dbReference>
<dbReference type="InterPro" id="IPR003610">
    <property type="entry name" value="CBM5/12"/>
</dbReference>
<dbReference type="Gene3D" id="2.10.10.20">
    <property type="entry name" value="Carbohydrate-binding module superfamily 5/12"/>
    <property type="match status" value="1"/>
</dbReference>